<feature type="region of interest" description="Disordered" evidence="1">
    <location>
        <begin position="1"/>
        <end position="21"/>
    </location>
</feature>
<feature type="compositionally biased region" description="Basic and acidic residues" evidence="1">
    <location>
        <begin position="9"/>
        <end position="21"/>
    </location>
</feature>
<proteinExistence type="predicted"/>
<dbReference type="EMBL" id="NPEV01000070">
    <property type="protein sequence ID" value="RAI24708.1"/>
    <property type="molecule type" value="Genomic_DNA"/>
</dbReference>
<evidence type="ECO:0000256" key="1">
    <source>
        <dbReference type="SAM" id="MobiDB-lite"/>
    </source>
</evidence>
<protein>
    <submittedName>
        <fullName evidence="2">Uncharacterized protein</fullName>
    </submittedName>
</protein>
<keyword evidence="3" id="KW-1185">Reference proteome</keyword>
<organism evidence="2 3">
    <name type="scientific">Rhodobium orientis</name>
    <dbReference type="NCBI Taxonomy" id="34017"/>
    <lineage>
        <taxon>Bacteria</taxon>
        <taxon>Pseudomonadati</taxon>
        <taxon>Pseudomonadota</taxon>
        <taxon>Alphaproteobacteria</taxon>
        <taxon>Hyphomicrobiales</taxon>
        <taxon>Rhodobiaceae</taxon>
        <taxon>Rhodobium</taxon>
    </lineage>
</organism>
<evidence type="ECO:0000313" key="2">
    <source>
        <dbReference type="EMBL" id="RAI24708.1"/>
    </source>
</evidence>
<accession>A0A327JMR7</accession>
<reference evidence="2 3" key="1">
    <citation type="submission" date="2017-07" db="EMBL/GenBank/DDBJ databases">
        <title>Draft Genome Sequences of Select Purple Nonsulfur Bacteria.</title>
        <authorList>
            <person name="Lasarre B."/>
            <person name="Mckinlay J.B."/>
        </authorList>
    </citation>
    <scope>NUCLEOTIDE SEQUENCE [LARGE SCALE GENOMIC DNA]</scope>
    <source>
        <strain evidence="2 3">DSM 11290</strain>
    </source>
</reference>
<dbReference type="Proteomes" id="UP000249299">
    <property type="component" value="Unassembled WGS sequence"/>
</dbReference>
<gene>
    <name evidence="2" type="ORF">CH339_21545</name>
</gene>
<evidence type="ECO:0000313" key="3">
    <source>
        <dbReference type="Proteomes" id="UP000249299"/>
    </source>
</evidence>
<sequence length="90" mass="9750">MKKTNGADGIHRKPAGGDRELTLTLNTEETAALEGWRLANNIGSPDEAARELLRLGLLSEISKVYGLVSAIRHSVDDEDDFAYQAPPTSN</sequence>
<name>A0A327JMR7_9HYPH</name>
<dbReference type="AlphaFoldDB" id="A0A327JMR7"/>
<comment type="caution">
    <text evidence="2">The sequence shown here is derived from an EMBL/GenBank/DDBJ whole genome shotgun (WGS) entry which is preliminary data.</text>
</comment>